<dbReference type="AlphaFoldDB" id="A0AA46AIQ7"/>
<accession>A0AA46AIQ7</accession>
<dbReference type="InterPro" id="IPR002826">
    <property type="entry name" value="MptE-like"/>
</dbReference>
<dbReference type="InterPro" id="IPR029063">
    <property type="entry name" value="SAM-dependent_MTases_sf"/>
</dbReference>
<dbReference type="Proteomes" id="UP001158066">
    <property type="component" value="Unassembled WGS sequence"/>
</dbReference>
<keyword evidence="3" id="KW-1185">Reference proteome</keyword>
<dbReference type="RefSeq" id="WP_283408912.1">
    <property type="nucleotide sequence ID" value="NZ_FXUF01000004.1"/>
</dbReference>
<dbReference type="Pfam" id="PF01973">
    <property type="entry name" value="MptE-like"/>
    <property type="match status" value="1"/>
</dbReference>
<proteinExistence type="predicted"/>
<name>A0AA46AIQ7_9CLOT</name>
<evidence type="ECO:0000313" key="2">
    <source>
        <dbReference type="EMBL" id="SMP52517.1"/>
    </source>
</evidence>
<evidence type="ECO:0000313" key="3">
    <source>
        <dbReference type="Proteomes" id="UP001158066"/>
    </source>
</evidence>
<comment type="caution">
    <text evidence="2">The sequence shown here is derived from an EMBL/GenBank/DDBJ whole genome shotgun (WGS) entry which is preliminary data.</text>
</comment>
<dbReference type="PANTHER" id="PTHR41786">
    <property type="entry name" value="MOTILITY ACCESSORY FACTOR MAF"/>
    <property type="match status" value="1"/>
</dbReference>
<dbReference type="PANTHER" id="PTHR41786:SF1">
    <property type="entry name" value="6-HYDROXYMETHYLPTERIN DIPHOSPHOKINASE MPTE-LIKE DOMAIN-CONTAINING PROTEIN"/>
    <property type="match status" value="1"/>
</dbReference>
<dbReference type="SUPFAM" id="SSF53335">
    <property type="entry name" value="S-adenosyl-L-methionine-dependent methyltransferases"/>
    <property type="match status" value="1"/>
</dbReference>
<sequence length="631" mass="71656">MKPISLWQHIQANYPELMGLMKQHLRSQNASDIVVEDARSGGKTCYVLLEGRKRYLHSKYDPEREALTLLEKEQAAIEAQDDLVLFGLGMGHLAKVILKHYPHKQLLILEPSPVLLAKSAEHLQLESIHFNQIKLIHAGNDMQHIASFAAQVLQKTHGHFSLVVLPGAQQVYPEVYQQFKEALKKAVQSKRVDVRVINTYKDRWAINSIRNLPHLLNTPNVLEHQGKFSHKPAIIVAAGPSLMDEIENLRSIKKNETAYLFSAGSAIKTLLMQGIEPDAVVSYDPQSTNYNVFNLIRQMNLNHIPLLFGSCVGHETVDLFPGPAAHFLVNQDKTSPWFLSPKQRELGNAPLILDSATVVGVMLQLLNYLGFSPIILVGQNLAFRDQKAYADGAVGEAREKELIKEGKMTTLSVDGHHIETNEGFLYMKENIEILINRFQSMQVINTTRQGAHIEGAAFIQLRDLMEKELSAPITKRSLLPNQSSSYDHDRFEEQLIKIQKERKRLITLLDEMTHMLETMSVLAEETESDDSRKAIFNRIDRWLVSVDKNPYATYCLLPIIRTHHEEFARQLKRISREEELIVKVKTTHDVFGHYITALRKAESSLGSHLEIAQEDLKQETLQVLSFSVSFN</sequence>
<organism evidence="2 3">
    <name type="scientific">Anoxynatronum buryatiense</name>
    <dbReference type="NCBI Taxonomy" id="489973"/>
    <lineage>
        <taxon>Bacteria</taxon>
        <taxon>Bacillati</taxon>
        <taxon>Bacillota</taxon>
        <taxon>Clostridia</taxon>
        <taxon>Eubacteriales</taxon>
        <taxon>Clostridiaceae</taxon>
        <taxon>Anoxynatronum</taxon>
    </lineage>
</organism>
<evidence type="ECO:0000259" key="1">
    <source>
        <dbReference type="Pfam" id="PF01973"/>
    </source>
</evidence>
<reference evidence="2" key="1">
    <citation type="submission" date="2017-05" db="EMBL/GenBank/DDBJ databases">
        <authorList>
            <person name="Varghese N."/>
            <person name="Submissions S."/>
        </authorList>
    </citation>
    <scope>NUCLEOTIDE SEQUENCE</scope>
    <source>
        <strain evidence="2">Su22</strain>
    </source>
</reference>
<protein>
    <submittedName>
        <fullName evidence="2">Uncharacterized conserved protein</fullName>
    </submittedName>
</protein>
<dbReference type="EMBL" id="FXUF01000004">
    <property type="protein sequence ID" value="SMP52517.1"/>
    <property type="molecule type" value="Genomic_DNA"/>
</dbReference>
<feature type="domain" description="6-hydroxymethylpterin diphosphokinase MptE-like" evidence="1">
    <location>
        <begin position="207"/>
        <end position="385"/>
    </location>
</feature>
<gene>
    <name evidence="2" type="ORF">SAMN06296020_104251</name>
</gene>